<dbReference type="AlphaFoldDB" id="A0A1A6GUS0"/>
<sequence>MKKGSGSQPCPRGGLCSQKKSTKVIIIRITRTEFFSLRLPPPYALLASYDPASSLNLQLGVDPTSIAATTDLDPGQVLQ</sequence>
<accession>A0A1A6GUS0</accession>
<feature type="non-terminal residue" evidence="1">
    <location>
        <position position="79"/>
    </location>
</feature>
<protein>
    <submittedName>
        <fullName evidence="1">Uncharacterized protein</fullName>
    </submittedName>
</protein>
<comment type="caution">
    <text evidence="1">The sequence shown here is derived from an EMBL/GenBank/DDBJ whole genome shotgun (WGS) entry which is preliminary data.</text>
</comment>
<gene>
    <name evidence="1" type="ORF">A6R68_02076</name>
</gene>
<keyword evidence="2" id="KW-1185">Reference proteome</keyword>
<reference evidence="1 2" key="1">
    <citation type="submission" date="2016-06" db="EMBL/GenBank/DDBJ databases">
        <title>The Draft Genome Sequence and Annotation of the Desert Woodrat Neotoma lepida.</title>
        <authorList>
            <person name="Campbell M."/>
            <person name="Oakeson K.F."/>
            <person name="Yandell M."/>
            <person name="Halpert J.R."/>
            <person name="Dearing D."/>
        </authorList>
    </citation>
    <scope>NUCLEOTIDE SEQUENCE [LARGE SCALE GENOMIC DNA]</scope>
    <source>
        <strain evidence="1">417</strain>
        <tissue evidence="1">Liver</tissue>
    </source>
</reference>
<dbReference type="Proteomes" id="UP000092124">
    <property type="component" value="Unassembled WGS sequence"/>
</dbReference>
<name>A0A1A6GUS0_NEOLE</name>
<dbReference type="EMBL" id="LZPO01068923">
    <property type="protein sequence ID" value="OBS69380.1"/>
    <property type="molecule type" value="Genomic_DNA"/>
</dbReference>
<proteinExistence type="predicted"/>
<organism evidence="1 2">
    <name type="scientific">Neotoma lepida</name>
    <name type="common">Desert woodrat</name>
    <dbReference type="NCBI Taxonomy" id="56216"/>
    <lineage>
        <taxon>Eukaryota</taxon>
        <taxon>Metazoa</taxon>
        <taxon>Chordata</taxon>
        <taxon>Craniata</taxon>
        <taxon>Vertebrata</taxon>
        <taxon>Euteleostomi</taxon>
        <taxon>Mammalia</taxon>
        <taxon>Eutheria</taxon>
        <taxon>Euarchontoglires</taxon>
        <taxon>Glires</taxon>
        <taxon>Rodentia</taxon>
        <taxon>Myomorpha</taxon>
        <taxon>Muroidea</taxon>
        <taxon>Cricetidae</taxon>
        <taxon>Neotominae</taxon>
        <taxon>Neotoma</taxon>
    </lineage>
</organism>
<evidence type="ECO:0000313" key="2">
    <source>
        <dbReference type="Proteomes" id="UP000092124"/>
    </source>
</evidence>
<evidence type="ECO:0000313" key="1">
    <source>
        <dbReference type="EMBL" id="OBS69380.1"/>
    </source>
</evidence>